<feature type="compositionally biased region" description="Basic and acidic residues" evidence="1">
    <location>
        <begin position="1"/>
        <end position="27"/>
    </location>
</feature>
<evidence type="ECO:0000256" key="1">
    <source>
        <dbReference type="SAM" id="MobiDB-lite"/>
    </source>
</evidence>
<dbReference type="Proteomes" id="UP001340816">
    <property type="component" value="Chromosome"/>
</dbReference>
<dbReference type="RefSeq" id="WP_326759326.1">
    <property type="nucleotide sequence ID" value="NZ_CP109135.1"/>
</dbReference>
<gene>
    <name evidence="2" type="ORF">OHB35_17045</name>
</gene>
<keyword evidence="3" id="KW-1185">Reference proteome</keyword>
<evidence type="ECO:0000313" key="3">
    <source>
        <dbReference type="Proteomes" id="UP001340816"/>
    </source>
</evidence>
<name>A0ABZ1H9I5_STRPH</name>
<sequence>MYEYVSRPDHQRSDRDRLVRRLRRTDDTSASASAAPTTTTTTYTVRGAL</sequence>
<dbReference type="EMBL" id="CP109135">
    <property type="protein sequence ID" value="WSD14814.1"/>
    <property type="molecule type" value="Genomic_DNA"/>
</dbReference>
<feature type="region of interest" description="Disordered" evidence="1">
    <location>
        <begin position="1"/>
        <end position="49"/>
    </location>
</feature>
<accession>A0ABZ1H9I5</accession>
<evidence type="ECO:0000313" key="2">
    <source>
        <dbReference type="EMBL" id="WSD14814.1"/>
    </source>
</evidence>
<protein>
    <submittedName>
        <fullName evidence="2">Uncharacterized protein</fullName>
    </submittedName>
</protein>
<feature type="compositionally biased region" description="Low complexity" evidence="1">
    <location>
        <begin position="28"/>
        <end position="49"/>
    </location>
</feature>
<organism evidence="2 3">
    <name type="scientific">Streptomyces phaeochromogenes</name>
    <dbReference type="NCBI Taxonomy" id="1923"/>
    <lineage>
        <taxon>Bacteria</taxon>
        <taxon>Bacillati</taxon>
        <taxon>Actinomycetota</taxon>
        <taxon>Actinomycetes</taxon>
        <taxon>Kitasatosporales</taxon>
        <taxon>Streptomycetaceae</taxon>
        <taxon>Streptomyces</taxon>
        <taxon>Streptomyces phaeochromogenes group</taxon>
    </lineage>
</organism>
<reference evidence="2 3" key="1">
    <citation type="submission" date="2022-10" db="EMBL/GenBank/DDBJ databases">
        <title>The complete genomes of actinobacterial strains from the NBC collection.</title>
        <authorList>
            <person name="Joergensen T.S."/>
            <person name="Alvarez Arevalo M."/>
            <person name="Sterndorff E.B."/>
            <person name="Faurdal D."/>
            <person name="Vuksanovic O."/>
            <person name="Mourched A.-S."/>
            <person name="Charusanti P."/>
            <person name="Shaw S."/>
            <person name="Blin K."/>
            <person name="Weber T."/>
        </authorList>
    </citation>
    <scope>NUCLEOTIDE SEQUENCE [LARGE SCALE GENOMIC DNA]</scope>
    <source>
        <strain evidence="2 3">NBC 01752</strain>
    </source>
</reference>
<proteinExistence type="predicted"/>